<dbReference type="EMBL" id="JAHLQT010040257">
    <property type="protein sequence ID" value="KAG7155920.1"/>
    <property type="molecule type" value="Genomic_DNA"/>
</dbReference>
<protein>
    <submittedName>
        <fullName evidence="2">Uncharacterized protein</fullName>
    </submittedName>
</protein>
<proteinExistence type="predicted"/>
<keyword evidence="3" id="KW-1185">Reference proteome</keyword>
<feature type="region of interest" description="Disordered" evidence="1">
    <location>
        <begin position="71"/>
        <end position="107"/>
    </location>
</feature>
<dbReference type="AlphaFoldDB" id="A0A8J5JHX5"/>
<name>A0A8J5JHX5_HOMAM</name>
<evidence type="ECO:0000256" key="1">
    <source>
        <dbReference type="SAM" id="MobiDB-lite"/>
    </source>
</evidence>
<gene>
    <name evidence="2" type="ORF">Hamer_G012063</name>
</gene>
<accession>A0A8J5JHX5</accession>
<sequence length="130" mass="13825">MCCVCDVGKLLKCFSCCEMCCRECGVPGIGKNNTPVHRHTLSTPPSHSQHTTSLSHLYHLQCQGSLVGLTSDSECEDKKSSASSTGAAEVGRPFPSASPQSQGAVVSSHDYNMEQSNVALLRAELKVKSP</sequence>
<feature type="non-terminal residue" evidence="2">
    <location>
        <position position="130"/>
    </location>
</feature>
<organism evidence="2 3">
    <name type="scientific">Homarus americanus</name>
    <name type="common">American lobster</name>
    <dbReference type="NCBI Taxonomy" id="6706"/>
    <lineage>
        <taxon>Eukaryota</taxon>
        <taxon>Metazoa</taxon>
        <taxon>Ecdysozoa</taxon>
        <taxon>Arthropoda</taxon>
        <taxon>Crustacea</taxon>
        <taxon>Multicrustacea</taxon>
        <taxon>Malacostraca</taxon>
        <taxon>Eumalacostraca</taxon>
        <taxon>Eucarida</taxon>
        <taxon>Decapoda</taxon>
        <taxon>Pleocyemata</taxon>
        <taxon>Astacidea</taxon>
        <taxon>Nephropoidea</taxon>
        <taxon>Nephropidae</taxon>
        <taxon>Homarus</taxon>
    </lineage>
</organism>
<reference evidence="2" key="1">
    <citation type="journal article" date="2021" name="Sci. Adv.">
        <title>The American lobster genome reveals insights on longevity, neural, and immune adaptations.</title>
        <authorList>
            <person name="Polinski J.M."/>
            <person name="Zimin A.V."/>
            <person name="Clark K.F."/>
            <person name="Kohn A.B."/>
            <person name="Sadowski N."/>
            <person name="Timp W."/>
            <person name="Ptitsyn A."/>
            <person name="Khanna P."/>
            <person name="Romanova D.Y."/>
            <person name="Williams P."/>
            <person name="Greenwood S.J."/>
            <person name="Moroz L.L."/>
            <person name="Walt D.R."/>
            <person name="Bodnar A.G."/>
        </authorList>
    </citation>
    <scope>NUCLEOTIDE SEQUENCE</scope>
    <source>
        <strain evidence="2">GMGI-L3</strain>
    </source>
</reference>
<feature type="compositionally biased region" description="Polar residues" evidence="1">
    <location>
        <begin position="97"/>
        <end position="107"/>
    </location>
</feature>
<dbReference type="Proteomes" id="UP000747542">
    <property type="component" value="Unassembled WGS sequence"/>
</dbReference>
<comment type="caution">
    <text evidence="2">The sequence shown here is derived from an EMBL/GenBank/DDBJ whole genome shotgun (WGS) entry which is preliminary data.</text>
</comment>
<evidence type="ECO:0000313" key="2">
    <source>
        <dbReference type="EMBL" id="KAG7155920.1"/>
    </source>
</evidence>
<evidence type="ECO:0000313" key="3">
    <source>
        <dbReference type="Proteomes" id="UP000747542"/>
    </source>
</evidence>